<dbReference type="AlphaFoldDB" id="A0A512MDD3"/>
<name>A0A512MDD3_9BACT</name>
<dbReference type="PANTHER" id="PTHR22946:SF9">
    <property type="entry name" value="POLYKETIDE TRANSFERASE AF380"/>
    <property type="match status" value="1"/>
</dbReference>
<dbReference type="InterPro" id="IPR029058">
    <property type="entry name" value="AB_hydrolase_fold"/>
</dbReference>
<dbReference type="OrthoDB" id="8183145at2"/>
<feature type="domain" description="Peptidase S9 prolyl oligopeptidase catalytic" evidence="2">
    <location>
        <begin position="174"/>
        <end position="240"/>
    </location>
</feature>
<organism evidence="3 4">
    <name type="scientific">Brevifollis gellanilyticus</name>
    <dbReference type="NCBI Taxonomy" id="748831"/>
    <lineage>
        <taxon>Bacteria</taxon>
        <taxon>Pseudomonadati</taxon>
        <taxon>Verrucomicrobiota</taxon>
        <taxon>Verrucomicrobiia</taxon>
        <taxon>Verrucomicrobiales</taxon>
        <taxon>Verrucomicrobiaceae</taxon>
    </lineage>
</organism>
<evidence type="ECO:0000313" key="3">
    <source>
        <dbReference type="EMBL" id="GEP44745.1"/>
    </source>
</evidence>
<dbReference type="GO" id="GO:0052689">
    <property type="term" value="F:carboxylic ester hydrolase activity"/>
    <property type="evidence" value="ECO:0007669"/>
    <property type="project" value="UniProtKB-ARBA"/>
</dbReference>
<keyword evidence="1" id="KW-0378">Hydrolase</keyword>
<evidence type="ECO:0000259" key="2">
    <source>
        <dbReference type="Pfam" id="PF00326"/>
    </source>
</evidence>
<evidence type="ECO:0000256" key="1">
    <source>
        <dbReference type="ARBA" id="ARBA00022801"/>
    </source>
</evidence>
<evidence type="ECO:0000313" key="4">
    <source>
        <dbReference type="Proteomes" id="UP000321577"/>
    </source>
</evidence>
<dbReference type="Proteomes" id="UP000321577">
    <property type="component" value="Unassembled WGS sequence"/>
</dbReference>
<proteinExistence type="predicted"/>
<dbReference type="EMBL" id="BKAG01000035">
    <property type="protein sequence ID" value="GEP44745.1"/>
    <property type="molecule type" value="Genomic_DNA"/>
</dbReference>
<dbReference type="SUPFAM" id="SSF53474">
    <property type="entry name" value="alpha/beta-Hydrolases"/>
    <property type="match status" value="1"/>
</dbReference>
<reference evidence="3 4" key="1">
    <citation type="submission" date="2019-07" db="EMBL/GenBank/DDBJ databases">
        <title>Whole genome shotgun sequence of Brevifollis gellanilyticus NBRC 108608.</title>
        <authorList>
            <person name="Hosoyama A."/>
            <person name="Uohara A."/>
            <person name="Ohji S."/>
            <person name="Ichikawa N."/>
        </authorList>
    </citation>
    <scope>NUCLEOTIDE SEQUENCE [LARGE SCALE GENOMIC DNA]</scope>
    <source>
        <strain evidence="3 4">NBRC 108608</strain>
    </source>
</reference>
<dbReference type="Gene3D" id="3.40.50.1820">
    <property type="entry name" value="alpha/beta hydrolase"/>
    <property type="match status" value="1"/>
</dbReference>
<comment type="caution">
    <text evidence="3">The sequence shown here is derived from an EMBL/GenBank/DDBJ whole genome shotgun (WGS) entry which is preliminary data.</text>
</comment>
<protein>
    <recommendedName>
        <fullName evidence="2">Peptidase S9 prolyl oligopeptidase catalytic domain-containing protein</fullName>
    </recommendedName>
</protein>
<dbReference type="Pfam" id="PF00326">
    <property type="entry name" value="Peptidase_S9"/>
    <property type="match status" value="1"/>
</dbReference>
<accession>A0A512MDD3</accession>
<gene>
    <name evidence="3" type="ORF">BGE01nite_40360</name>
</gene>
<dbReference type="PANTHER" id="PTHR22946">
    <property type="entry name" value="DIENELACTONE HYDROLASE DOMAIN-CONTAINING PROTEIN-RELATED"/>
    <property type="match status" value="1"/>
</dbReference>
<dbReference type="InterPro" id="IPR001375">
    <property type="entry name" value="Peptidase_S9_cat"/>
</dbReference>
<dbReference type="InterPro" id="IPR050261">
    <property type="entry name" value="FrsA_esterase"/>
</dbReference>
<sequence>MPESLQAISKPPAEWEGKMGDYKSPLIFKDGRQVKTADDWQQRRAEILNDWQTLMGAWPAVLEKPKVEVLESKPRENFTQQKVRVQIAPDQQVDGYILLPEGKGPFPAVFVPFYEPETSTGLGGKPLRDFAYQLTKRGFVSLSIGSPGGDARKPVLSAEAKCQPLSYLGYISANAWQVLANLPQVDAKRIGIVGHSYGGKWSMFGACLWDKYACAVWSDPGIAFDETRQSINYQEPWYLGLDPKVTRKPGLVTADNPRTGVYKTLIERGHDLVEFQALMAPRPFLVSGGAEDPPKRWTVLNQVRAVYHLLGHDDRVAMTNREKHDPNEESNAAIYAFFEHWLK</sequence>
<keyword evidence="4" id="KW-1185">Reference proteome</keyword>